<dbReference type="SMART" id="SM00421">
    <property type="entry name" value="HTH_LUXR"/>
    <property type="match status" value="1"/>
</dbReference>
<dbReference type="InterPro" id="IPR001789">
    <property type="entry name" value="Sig_transdc_resp-reg_receiver"/>
</dbReference>
<proteinExistence type="predicted"/>
<comment type="caution">
    <text evidence="7">Lacks conserved residue(s) required for the propagation of feature annotation.</text>
</comment>
<keyword evidence="2" id="KW-0597">Phosphoprotein</keyword>
<dbReference type="InterPro" id="IPR016032">
    <property type="entry name" value="Sig_transdc_resp-reg_C-effctor"/>
</dbReference>
<comment type="function">
    <text evidence="6">May play the central regulatory role in sporulation. It may be an element of the effector pathway responsible for the activation of sporulation genes in response to nutritional stress. Spo0A may act in concert with spo0H (a sigma factor) to control the expression of some genes that are critical to the sporulation process.</text>
</comment>
<keyword evidence="5" id="KW-0804">Transcription</keyword>
<dbReference type="PROSITE" id="PS00622">
    <property type="entry name" value="HTH_LUXR_1"/>
    <property type="match status" value="1"/>
</dbReference>
<evidence type="ECO:0000256" key="3">
    <source>
        <dbReference type="ARBA" id="ARBA00023015"/>
    </source>
</evidence>
<keyword evidence="3" id="KW-0805">Transcription regulation</keyword>
<dbReference type="CDD" id="cd17535">
    <property type="entry name" value="REC_NarL-like"/>
    <property type="match status" value="1"/>
</dbReference>
<sequence length="237" mass="26612">MAKTRIFLADDHTLLRNTLRLFLETKGEHLEVVGEASTAAAAVEGILCLSPDIVLMEIGLPDWDGIIVTGQILRQLPQIKMIAVTMYTEQIYLLPFLQAGGFGYIHKSATDRDLLLAIERVRQNEIFLSAAGVQIMAGRYRSQGILEKQETAEIANKMEKTGKAEEVEGAEILPDILSDREKQVLRLISHGYGYREIGEKLFVSTSTVETYKNRISEKLQLQKKAALIEYAIRHKLL</sequence>
<evidence type="ECO:0000256" key="6">
    <source>
        <dbReference type="ARBA" id="ARBA00024867"/>
    </source>
</evidence>
<evidence type="ECO:0000259" key="9">
    <source>
        <dbReference type="PROSITE" id="PS50110"/>
    </source>
</evidence>
<feature type="domain" description="HTH luxR-type" evidence="8">
    <location>
        <begin position="170"/>
        <end position="235"/>
    </location>
</feature>
<evidence type="ECO:0000256" key="1">
    <source>
        <dbReference type="ARBA" id="ARBA00018672"/>
    </source>
</evidence>
<name>A0A0W1JKW4_DESHA</name>
<dbReference type="PANTHER" id="PTHR43214:SF37">
    <property type="entry name" value="TRANSCRIPTIONAL REGULATORY PROTEIN YDFI"/>
    <property type="match status" value="1"/>
</dbReference>
<organism evidence="10 11">
    <name type="scientific">Desulfitobacterium hafniense</name>
    <name type="common">Desulfitobacterium frappieri</name>
    <dbReference type="NCBI Taxonomy" id="49338"/>
    <lineage>
        <taxon>Bacteria</taxon>
        <taxon>Bacillati</taxon>
        <taxon>Bacillota</taxon>
        <taxon>Clostridia</taxon>
        <taxon>Eubacteriales</taxon>
        <taxon>Desulfitobacteriaceae</taxon>
        <taxon>Desulfitobacterium</taxon>
    </lineage>
</organism>
<dbReference type="GO" id="GO:0003677">
    <property type="term" value="F:DNA binding"/>
    <property type="evidence" value="ECO:0007669"/>
    <property type="project" value="UniProtKB-KW"/>
</dbReference>
<dbReference type="Gene3D" id="3.40.50.2300">
    <property type="match status" value="1"/>
</dbReference>
<dbReference type="Proteomes" id="UP000054623">
    <property type="component" value="Unassembled WGS sequence"/>
</dbReference>
<keyword evidence="4" id="KW-0238">DNA-binding</keyword>
<dbReference type="RefSeq" id="WP_058491036.1">
    <property type="nucleotide sequence ID" value="NZ_LOCK01000015.1"/>
</dbReference>
<dbReference type="Pfam" id="PF00196">
    <property type="entry name" value="GerE"/>
    <property type="match status" value="1"/>
</dbReference>
<dbReference type="EMBL" id="LOCK01000015">
    <property type="protein sequence ID" value="KTE92426.1"/>
    <property type="molecule type" value="Genomic_DNA"/>
</dbReference>
<evidence type="ECO:0000256" key="5">
    <source>
        <dbReference type="ARBA" id="ARBA00023163"/>
    </source>
</evidence>
<dbReference type="SUPFAM" id="SSF46894">
    <property type="entry name" value="C-terminal effector domain of the bipartite response regulators"/>
    <property type="match status" value="1"/>
</dbReference>
<dbReference type="OrthoDB" id="9779069at2"/>
<dbReference type="PROSITE" id="PS50110">
    <property type="entry name" value="RESPONSE_REGULATORY"/>
    <property type="match status" value="1"/>
</dbReference>
<dbReference type="InterPro" id="IPR011006">
    <property type="entry name" value="CheY-like_superfamily"/>
</dbReference>
<evidence type="ECO:0000256" key="4">
    <source>
        <dbReference type="ARBA" id="ARBA00023125"/>
    </source>
</evidence>
<evidence type="ECO:0000313" key="10">
    <source>
        <dbReference type="EMBL" id="KTE92426.1"/>
    </source>
</evidence>
<evidence type="ECO:0000313" key="11">
    <source>
        <dbReference type="Proteomes" id="UP000054623"/>
    </source>
</evidence>
<dbReference type="CDD" id="cd06170">
    <property type="entry name" value="LuxR_C_like"/>
    <property type="match status" value="1"/>
</dbReference>
<dbReference type="AlphaFoldDB" id="A0A0W1JKW4"/>
<dbReference type="SMART" id="SM00448">
    <property type="entry name" value="REC"/>
    <property type="match status" value="1"/>
</dbReference>
<dbReference type="InterPro" id="IPR000792">
    <property type="entry name" value="Tscrpt_reg_LuxR_C"/>
</dbReference>
<protein>
    <recommendedName>
        <fullName evidence="1">Stage 0 sporulation protein A homolog</fullName>
    </recommendedName>
</protein>
<dbReference type="SUPFAM" id="SSF52172">
    <property type="entry name" value="CheY-like"/>
    <property type="match status" value="1"/>
</dbReference>
<gene>
    <name evidence="10" type="ORF">AT727_19770</name>
</gene>
<dbReference type="InterPro" id="IPR039420">
    <property type="entry name" value="WalR-like"/>
</dbReference>
<dbReference type="PROSITE" id="PS50043">
    <property type="entry name" value="HTH_LUXR_2"/>
    <property type="match status" value="1"/>
</dbReference>
<evidence type="ECO:0000256" key="7">
    <source>
        <dbReference type="PROSITE-ProRule" id="PRU00169"/>
    </source>
</evidence>
<accession>A0A0W1JKW4</accession>
<feature type="domain" description="Response regulatory" evidence="9">
    <location>
        <begin position="5"/>
        <end position="122"/>
    </location>
</feature>
<dbReference type="InterPro" id="IPR058245">
    <property type="entry name" value="NreC/VraR/RcsB-like_REC"/>
</dbReference>
<evidence type="ECO:0000256" key="2">
    <source>
        <dbReference type="ARBA" id="ARBA00022553"/>
    </source>
</evidence>
<comment type="caution">
    <text evidence="10">The sequence shown here is derived from an EMBL/GenBank/DDBJ whole genome shotgun (WGS) entry which is preliminary data.</text>
</comment>
<evidence type="ECO:0000259" key="8">
    <source>
        <dbReference type="PROSITE" id="PS50043"/>
    </source>
</evidence>
<dbReference type="PANTHER" id="PTHR43214">
    <property type="entry name" value="TWO-COMPONENT RESPONSE REGULATOR"/>
    <property type="match status" value="1"/>
</dbReference>
<dbReference type="PRINTS" id="PR00038">
    <property type="entry name" value="HTHLUXR"/>
</dbReference>
<dbReference type="GO" id="GO:0000160">
    <property type="term" value="P:phosphorelay signal transduction system"/>
    <property type="evidence" value="ECO:0007669"/>
    <property type="project" value="InterPro"/>
</dbReference>
<reference evidence="10 11" key="1">
    <citation type="submission" date="2015-12" db="EMBL/GenBank/DDBJ databases">
        <title>Draft Genome Sequence of Desulfitobacterium hafniense Strain DH, a Sulfate-reducing Bacterium Isolated from Paddy Soils.</title>
        <authorList>
            <person name="Bao P."/>
            <person name="Zhang X."/>
            <person name="Li G."/>
        </authorList>
    </citation>
    <scope>NUCLEOTIDE SEQUENCE [LARGE SCALE GENOMIC DNA]</scope>
    <source>
        <strain evidence="10 11">DH</strain>
    </source>
</reference>
<dbReference type="Pfam" id="PF00072">
    <property type="entry name" value="Response_reg"/>
    <property type="match status" value="1"/>
</dbReference>
<dbReference type="GO" id="GO:0006355">
    <property type="term" value="P:regulation of DNA-templated transcription"/>
    <property type="evidence" value="ECO:0007669"/>
    <property type="project" value="InterPro"/>
</dbReference>